<dbReference type="Proteomes" id="UP000663889">
    <property type="component" value="Unassembled WGS sequence"/>
</dbReference>
<feature type="region of interest" description="Disordered" evidence="1">
    <location>
        <begin position="87"/>
        <end position="109"/>
    </location>
</feature>
<feature type="non-terminal residue" evidence="2">
    <location>
        <position position="1"/>
    </location>
</feature>
<sequence length="109" mass="12902">EESDEELPIEKQNFKLKEKSDGDFDKEELDRVRQKFNEKILSKQDKKKAIQLNIDDDDDNNEEDISSSKSNENIKFEIERLKKELKQSKKSSIPSKSLEDIVQEETERK</sequence>
<feature type="region of interest" description="Disordered" evidence="1">
    <location>
        <begin position="1"/>
        <end position="23"/>
    </location>
</feature>
<feature type="region of interest" description="Disordered" evidence="1">
    <location>
        <begin position="43"/>
        <end position="73"/>
    </location>
</feature>
<feature type="compositionally biased region" description="Basic and acidic residues" evidence="1">
    <location>
        <begin position="8"/>
        <end position="23"/>
    </location>
</feature>
<gene>
    <name evidence="2" type="ORF">SEV965_LOCUS39002</name>
</gene>
<feature type="compositionally biased region" description="Acidic residues" evidence="1">
    <location>
        <begin position="54"/>
        <end position="65"/>
    </location>
</feature>
<organism evidence="2 3">
    <name type="scientific">Rotaria sordida</name>
    <dbReference type="NCBI Taxonomy" id="392033"/>
    <lineage>
        <taxon>Eukaryota</taxon>
        <taxon>Metazoa</taxon>
        <taxon>Spiralia</taxon>
        <taxon>Gnathifera</taxon>
        <taxon>Rotifera</taxon>
        <taxon>Eurotatoria</taxon>
        <taxon>Bdelloidea</taxon>
        <taxon>Philodinida</taxon>
        <taxon>Philodinidae</taxon>
        <taxon>Rotaria</taxon>
    </lineage>
</organism>
<accession>A0A815XGI3</accession>
<evidence type="ECO:0000313" key="3">
    <source>
        <dbReference type="Proteomes" id="UP000663889"/>
    </source>
</evidence>
<protein>
    <submittedName>
        <fullName evidence="2">Uncharacterized protein</fullName>
    </submittedName>
</protein>
<dbReference type="EMBL" id="CAJNOU010011491">
    <property type="protein sequence ID" value="CAF1557516.1"/>
    <property type="molecule type" value="Genomic_DNA"/>
</dbReference>
<proteinExistence type="predicted"/>
<name>A0A815XGI3_9BILA</name>
<evidence type="ECO:0000256" key="1">
    <source>
        <dbReference type="SAM" id="MobiDB-lite"/>
    </source>
</evidence>
<reference evidence="2" key="1">
    <citation type="submission" date="2021-02" db="EMBL/GenBank/DDBJ databases">
        <authorList>
            <person name="Nowell W R."/>
        </authorList>
    </citation>
    <scope>NUCLEOTIDE SEQUENCE</scope>
</reference>
<comment type="caution">
    <text evidence="2">The sequence shown here is derived from an EMBL/GenBank/DDBJ whole genome shotgun (WGS) entry which is preliminary data.</text>
</comment>
<dbReference type="AlphaFoldDB" id="A0A815XGI3"/>
<evidence type="ECO:0000313" key="2">
    <source>
        <dbReference type="EMBL" id="CAF1557516.1"/>
    </source>
</evidence>